<accession>A0A8D8THV3</accession>
<dbReference type="AlphaFoldDB" id="A0A8D8THV3"/>
<name>A0A8D8THV3_9HEMI</name>
<organism evidence="1">
    <name type="scientific">Cacopsylla melanoneura</name>
    <dbReference type="NCBI Taxonomy" id="428564"/>
    <lineage>
        <taxon>Eukaryota</taxon>
        <taxon>Metazoa</taxon>
        <taxon>Ecdysozoa</taxon>
        <taxon>Arthropoda</taxon>
        <taxon>Hexapoda</taxon>
        <taxon>Insecta</taxon>
        <taxon>Pterygota</taxon>
        <taxon>Neoptera</taxon>
        <taxon>Paraneoptera</taxon>
        <taxon>Hemiptera</taxon>
        <taxon>Sternorrhyncha</taxon>
        <taxon>Psylloidea</taxon>
        <taxon>Psyllidae</taxon>
        <taxon>Psyllinae</taxon>
        <taxon>Cacopsylla</taxon>
    </lineage>
</organism>
<sequence length="103" mass="11478">MAESLQHLRRGLSRVLLPFTSDSIVMSPITASIHLGLPRFSFLPLQIPLSCPPSLHQSILDMVFLGSPSFHFRFHCHVSHHCTILDVVFLGFSFLPLQIPSAS</sequence>
<evidence type="ECO:0000313" key="1">
    <source>
        <dbReference type="EMBL" id="CAG6684447.1"/>
    </source>
</evidence>
<protein>
    <submittedName>
        <fullName evidence="1">Uncharacterized protein</fullName>
    </submittedName>
</protein>
<dbReference type="EMBL" id="HBUF01267406">
    <property type="protein sequence ID" value="CAG6684447.1"/>
    <property type="molecule type" value="Transcribed_RNA"/>
</dbReference>
<proteinExistence type="predicted"/>
<reference evidence="1" key="1">
    <citation type="submission" date="2021-05" db="EMBL/GenBank/DDBJ databases">
        <authorList>
            <person name="Alioto T."/>
            <person name="Alioto T."/>
            <person name="Gomez Garrido J."/>
        </authorList>
    </citation>
    <scope>NUCLEOTIDE SEQUENCE</scope>
</reference>